<dbReference type="KEGG" id="vnx:VNE69_10022"/>
<evidence type="ECO:0000313" key="2">
    <source>
        <dbReference type="EMBL" id="WUR04670.1"/>
    </source>
</evidence>
<proteinExistence type="predicted"/>
<organism evidence="2 3">
    <name type="scientific">Vairimorpha necatrix</name>
    <dbReference type="NCBI Taxonomy" id="6039"/>
    <lineage>
        <taxon>Eukaryota</taxon>
        <taxon>Fungi</taxon>
        <taxon>Fungi incertae sedis</taxon>
        <taxon>Microsporidia</taxon>
        <taxon>Nosematidae</taxon>
        <taxon>Vairimorpha</taxon>
    </lineage>
</organism>
<dbReference type="AlphaFoldDB" id="A0AAX4JFA9"/>
<dbReference type="Proteomes" id="UP001334084">
    <property type="component" value="Chromosome 10"/>
</dbReference>
<dbReference type="RefSeq" id="XP_065330815.1">
    <property type="nucleotide sequence ID" value="XM_065474743.1"/>
</dbReference>
<dbReference type="EMBL" id="CP142735">
    <property type="protein sequence ID" value="WUR04670.1"/>
    <property type="molecule type" value="Genomic_DNA"/>
</dbReference>
<gene>
    <name evidence="2" type="ORF">VNE69_10022</name>
</gene>
<name>A0AAX4JFA9_9MICR</name>
<accession>A0AAX4JFA9</accession>
<keyword evidence="1" id="KW-0732">Signal</keyword>
<evidence type="ECO:0000313" key="3">
    <source>
        <dbReference type="Proteomes" id="UP001334084"/>
    </source>
</evidence>
<reference evidence="2" key="1">
    <citation type="journal article" date="2024" name="BMC Genomics">
        <title>Functional annotation of a divergent genome using sequence and structure-based similarity.</title>
        <authorList>
            <person name="Svedberg D."/>
            <person name="Winiger R.R."/>
            <person name="Berg A."/>
            <person name="Sharma H."/>
            <person name="Tellgren-Roth C."/>
            <person name="Debrunner-Vossbrinck B.A."/>
            <person name="Vossbrinck C.R."/>
            <person name="Barandun J."/>
        </authorList>
    </citation>
    <scope>NUCLEOTIDE SEQUENCE</scope>
    <source>
        <strain evidence="2">Illinois isolate</strain>
    </source>
</reference>
<sequence length="258" mass="30852">MFSILLLYISFQLIKTSSIFLPRQLKSTDGTKQEDVKSCPIFFYNDFNEKYTKANIAKVKYIAKEVFYAIILSQSFSNVFYDTFNHKKVPYDEIRFSKYYRILIKSNGKRMHVYKRKIYNKIILIMALQTRELVYTLARINWEKSKFSLRDLRMFLELTIDVKMDRMCKWNVMQIFNPLKLRKLIYIAKRYQEYTMTFGPKNDFVIRRSQKGYESRYVRSSFIPLENTNEFDVISSTFKNLNISGIPTQPASNNVEIN</sequence>
<dbReference type="GeneID" id="90542504"/>
<feature type="chain" id="PRO_5043478176" evidence="1">
    <location>
        <begin position="17"/>
        <end position="258"/>
    </location>
</feature>
<keyword evidence="3" id="KW-1185">Reference proteome</keyword>
<protein>
    <submittedName>
        <fullName evidence="2">SP-containing protein</fullName>
    </submittedName>
</protein>
<evidence type="ECO:0000256" key="1">
    <source>
        <dbReference type="SAM" id="SignalP"/>
    </source>
</evidence>
<feature type="signal peptide" evidence="1">
    <location>
        <begin position="1"/>
        <end position="16"/>
    </location>
</feature>